<protein>
    <recommendedName>
        <fullName evidence="9">Peptidase S1 domain-containing protein</fullName>
    </recommendedName>
</protein>
<dbReference type="Pfam" id="PF00089">
    <property type="entry name" value="Trypsin"/>
    <property type="match status" value="1"/>
</dbReference>
<dbReference type="PROSITE" id="PS00134">
    <property type="entry name" value="TRYPSIN_HIS"/>
    <property type="match status" value="1"/>
</dbReference>
<proteinExistence type="predicted"/>
<feature type="region of interest" description="Disordered" evidence="8">
    <location>
        <begin position="243"/>
        <end position="271"/>
    </location>
</feature>
<dbReference type="GO" id="GO:0006508">
    <property type="term" value="P:proteolysis"/>
    <property type="evidence" value="ECO:0007669"/>
    <property type="project" value="UniProtKB-KW"/>
</dbReference>
<dbReference type="FunFam" id="2.40.10.10:FF:000068">
    <property type="entry name" value="transmembrane protease serine 2"/>
    <property type="match status" value="1"/>
</dbReference>
<evidence type="ECO:0000256" key="2">
    <source>
        <dbReference type="ARBA" id="ARBA00022525"/>
    </source>
</evidence>
<dbReference type="InterPro" id="IPR033116">
    <property type="entry name" value="TRYPSIN_SER"/>
</dbReference>
<dbReference type="InterPro" id="IPR001254">
    <property type="entry name" value="Trypsin_dom"/>
</dbReference>
<keyword evidence="11" id="KW-1185">Reference proteome</keyword>
<sequence>MQGNRRKRLLGGTEATTLQFPFLVFLRVTKRNATFVCGGTLLDTRRVLTAAHCLDGVQQPQNITAVLGEHDYPTYEGSEQVREVQEARPHHLYQGDPKLAADLAILEVHEPFLVSGQLHTATLGHEEPLIGTVCTAAGWGTTAEFGQVSPVLLMANLTVVERSRCKDAITPHRPTAVIDSSVFCAGGDGMRDTCEGDSGGPLVCGGVVAGMVSWGVGCGRLGFPGVYTSLPHWRDWITTQLNSQSDTSLPSPPPLPHYLTPAAQHVPSDAE</sequence>
<comment type="caution">
    <text evidence="10">The sequence shown here is derived from an EMBL/GenBank/DDBJ whole genome shotgun (WGS) entry which is preliminary data.</text>
</comment>
<evidence type="ECO:0000256" key="8">
    <source>
        <dbReference type="SAM" id="MobiDB-lite"/>
    </source>
</evidence>
<dbReference type="PRINTS" id="PR00722">
    <property type="entry name" value="CHYMOTRYPSIN"/>
</dbReference>
<keyword evidence="2" id="KW-0964">Secreted</keyword>
<reference evidence="10 11" key="1">
    <citation type="submission" date="2023-03" db="EMBL/GenBank/DDBJ databases">
        <title>High-quality genome of Scylla paramamosain provides insights in environmental adaptation.</title>
        <authorList>
            <person name="Zhang L."/>
        </authorList>
    </citation>
    <scope>NUCLEOTIDE SEQUENCE [LARGE SCALE GENOMIC DNA]</scope>
    <source>
        <strain evidence="10">LZ_2023a</strain>
        <tissue evidence="10">Muscle</tissue>
    </source>
</reference>
<dbReference type="InterPro" id="IPR050127">
    <property type="entry name" value="Serine_Proteases_S1"/>
</dbReference>
<dbReference type="EMBL" id="JARAKH010000010">
    <property type="protein sequence ID" value="KAK8400399.1"/>
    <property type="molecule type" value="Genomic_DNA"/>
</dbReference>
<dbReference type="InterPro" id="IPR001314">
    <property type="entry name" value="Peptidase_S1A"/>
</dbReference>
<dbReference type="SUPFAM" id="SSF50494">
    <property type="entry name" value="Trypsin-like serine proteases"/>
    <property type="match status" value="1"/>
</dbReference>
<dbReference type="InterPro" id="IPR043504">
    <property type="entry name" value="Peptidase_S1_PA_chymotrypsin"/>
</dbReference>
<dbReference type="Gene3D" id="2.40.10.10">
    <property type="entry name" value="Trypsin-like serine proteases"/>
    <property type="match status" value="1"/>
</dbReference>
<name>A0AAW0UJS7_SCYPA</name>
<organism evidence="10 11">
    <name type="scientific">Scylla paramamosain</name>
    <name type="common">Mud crab</name>
    <dbReference type="NCBI Taxonomy" id="85552"/>
    <lineage>
        <taxon>Eukaryota</taxon>
        <taxon>Metazoa</taxon>
        <taxon>Ecdysozoa</taxon>
        <taxon>Arthropoda</taxon>
        <taxon>Crustacea</taxon>
        <taxon>Multicrustacea</taxon>
        <taxon>Malacostraca</taxon>
        <taxon>Eumalacostraca</taxon>
        <taxon>Eucarida</taxon>
        <taxon>Decapoda</taxon>
        <taxon>Pleocyemata</taxon>
        <taxon>Brachyura</taxon>
        <taxon>Eubrachyura</taxon>
        <taxon>Portunoidea</taxon>
        <taxon>Portunidae</taxon>
        <taxon>Portuninae</taxon>
        <taxon>Scylla</taxon>
    </lineage>
</organism>
<evidence type="ECO:0000313" key="10">
    <source>
        <dbReference type="EMBL" id="KAK8400399.1"/>
    </source>
</evidence>
<feature type="domain" description="Peptidase S1" evidence="9">
    <location>
        <begin position="9"/>
        <end position="242"/>
    </location>
</feature>
<evidence type="ECO:0000256" key="6">
    <source>
        <dbReference type="ARBA" id="ARBA00023157"/>
    </source>
</evidence>
<keyword evidence="3 7" id="KW-0645">Protease</keyword>
<dbReference type="Proteomes" id="UP001487740">
    <property type="component" value="Unassembled WGS sequence"/>
</dbReference>
<dbReference type="PROSITE" id="PS50240">
    <property type="entry name" value="TRYPSIN_DOM"/>
    <property type="match status" value="1"/>
</dbReference>
<dbReference type="PROSITE" id="PS00135">
    <property type="entry name" value="TRYPSIN_SER"/>
    <property type="match status" value="1"/>
</dbReference>
<evidence type="ECO:0000259" key="9">
    <source>
        <dbReference type="PROSITE" id="PS50240"/>
    </source>
</evidence>
<evidence type="ECO:0000256" key="3">
    <source>
        <dbReference type="ARBA" id="ARBA00022670"/>
    </source>
</evidence>
<keyword evidence="5 7" id="KW-0720">Serine protease</keyword>
<dbReference type="PANTHER" id="PTHR24264:SF65">
    <property type="entry name" value="SRCR DOMAIN-CONTAINING PROTEIN"/>
    <property type="match status" value="1"/>
</dbReference>
<accession>A0AAW0UJS7</accession>
<keyword evidence="6" id="KW-1015">Disulfide bond</keyword>
<evidence type="ECO:0000256" key="5">
    <source>
        <dbReference type="ARBA" id="ARBA00022825"/>
    </source>
</evidence>
<dbReference type="SMART" id="SM00020">
    <property type="entry name" value="Tryp_SPc"/>
    <property type="match status" value="1"/>
</dbReference>
<evidence type="ECO:0000256" key="7">
    <source>
        <dbReference type="RuleBase" id="RU363034"/>
    </source>
</evidence>
<dbReference type="FunFam" id="2.40.10.10:FF:000036">
    <property type="entry name" value="Trypsin beta"/>
    <property type="match status" value="1"/>
</dbReference>
<dbReference type="CDD" id="cd00190">
    <property type="entry name" value="Tryp_SPc"/>
    <property type="match status" value="1"/>
</dbReference>
<dbReference type="PANTHER" id="PTHR24264">
    <property type="entry name" value="TRYPSIN-RELATED"/>
    <property type="match status" value="1"/>
</dbReference>
<evidence type="ECO:0000313" key="11">
    <source>
        <dbReference type="Proteomes" id="UP001487740"/>
    </source>
</evidence>
<evidence type="ECO:0000256" key="1">
    <source>
        <dbReference type="ARBA" id="ARBA00004613"/>
    </source>
</evidence>
<comment type="subcellular location">
    <subcellularLocation>
        <location evidence="1">Secreted</location>
    </subcellularLocation>
</comment>
<dbReference type="GO" id="GO:0005615">
    <property type="term" value="C:extracellular space"/>
    <property type="evidence" value="ECO:0007669"/>
    <property type="project" value="TreeGrafter"/>
</dbReference>
<dbReference type="InterPro" id="IPR009003">
    <property type="entry name" value="Peptidase_S1_PA"/>
</dbReference>
<keyword evidence="4 7" id="KW-0378">Hydrolase</keyword>
<evidence type="ECO:0000256" key="4">
    <source>
        <dbReference type="ARBA" id="ARBA00022801"/>
    </source>
</evidence>
<dbReference type="GO" id="GO:0004252">
    <property type="term" value="F:serine-type endopeptidase activity"/>
    <property type="evidence" value="ECO:0007669"/>
    <property type="project" value="InterPro"/>
</dbReference>
<dbReference type="AlphaFoldDB" id="A0AAW0UJS7"/>
<gene>
    <name evidence="10" type="ORF">O3P69_003226</name>
</gene>
<dbReference type="InterPro" id="IPR018114">
    <property type="entry name" value="TRYPSIN_HIS"/>
</dbReference>